<dbReference type="STRING" id="1314785.A0A165C7B6"/>
<evidence type="ECO:0000313" key="2">
    <source>
        <dbReference type="Proteomes" id="UP000076871"/>
    </source>
</evidence>
<dbReference type="InParanoid" id="A0A165C7B6"/>
<name>A0A165C7B6_9APHY</name>
<accession>A0A165C7B6</accession>
<dbReference type="AlphaFoldDB" id="A0A165C7B6"/>
<dbReference type="GeneID" id="63830966"/>
<dbReference type="Proteomes" id="UP000076871">
    <property type="component" value="Unassembled WGS sequence"/>
</dbReference>
<evidence type="ECO:0000313" key="1">
    <source>
        <dbReference type="EMBL" id="KZT02328.1"/>
    </source>
</evidence>
<gene>
    <name evidence="1" type="ORF">LAESUDRAFT_792833</name>
</gene>
<dbReference type="RefSeq" id="XP_040760068.1">
    <property type="nucleotide sequence ID" value="XM_040913938.1"/>
</dbReference>
<reference evidence="1 2" key="1">
    <citation type="journal article" date="2016" name="Mol. Biol. Evol.">
        <title>Comparative Genomics of Early-Diverging Mushroom-Forming Fungi Provides Insights into the Origins of Lignocellulose Decay Capabilities.</title>
        <authorList>
            <person name="Nagy L.G."/>
            <person name="Riley R."/>
            <person name="Tritt A."/>
            <person name="Adam C."/>
            <person name="Daum C."/>
            <person name="Floudas D."/>
            <person name="Sun H."/>
            <person name="Yadav J.S."/>
            <person name="Pangilinan J."/>
            <person name="Larsson K.H."/>
            <person name="Matsuura K."/>
            <person name="Barry K."/>
            <person name="Labutti K."/>
            <person name="Kuo R."/>
            <person name="Ohm R.A."/>
            <person name="Bhattacharya S.S."/>
            <person name="Shirouzu T."/>
            <person name="Yoshinaga Y."/>
            <person name="Martin F.M."/>
            <person name="Grigoriev I.V."/>
            <person name="Hibbett D.S."/>
        </authorList>
    </citation>
    <scope>NUCLEOTIDE SEQUENCE [LARGE SCALE GENOMIC DNA]</scope>
    <source>
        <strain evidence="1 2">93-53</strain>
    </source>
</reference>
<keyword evidence="2" id="KW-1185">Reference proteome</keyword>
<protein>
    <submittedName>
        <fullName evidence="1">Uncharacterized protein</fullName>
    </submittedName>
</protein>
<sequence length="248" mass="28168">MATVRTSSPLFATSFDSLEHAKLKAQLQHGDASWHIRNECDFLEKKYSGYLKNQKARSLRKFWVELDHEWFQLFSERKKLFGEITDLTSEQKAQHGTAIQHRKIQLRSWFRNRSAKARRHDGTKLPGHFDMDLSGTTKEQSLGPKQTLAVIKSLTEKAFAAEDETIKAEVQAEFEAQIDVRDEDGEGLGATPTPAAQQQMLEFLPSIVRKILGELAQKTGWSFSLFGGGPCPEEDGDIRTFSYVDYLD</sequence>
<organism evidence="1 2">
    <name type="scientific">Laetiporus sulphureus 93-53</name>
    <dbReference type="NCBI Taxonomy" id="1314785"/>
    <lineage>
        <taxon>Eukaryota</taxon>
        <taxon>Fungi</taxon>
        <taxon>Dikarya</taxon>
        <taxon>Basidiomycota</taxon>
        <taxon>Agaricomycotina</taxon>
        <taxon>Agaricomycetes</taxon>
        <taxon>Polyporales</taxon>
        <taxon>Laetiporus</taxon>
    </lineage>
</organism>
<dbReference type="OrthoDB" id="2757284at2759"/>
<dbReference type="EMBL" id="KV427653">
    <property type="protein sequence ID" value="KZT02328.1"/>
    <property type="molecule type" value="Genomic_DNA"/>
</dbReference>
<proteinExistence type="predicted"/>